<accession>A0A0A8UYH3</accession>
<protein>
    <submittedName>
        <fullName evidence="1">Uncharacterized protein</fullName>
    </submittedName>
</protein>
<gene>
    <name evidence="1" type="ORF">LHA_2825</name>
</gene>
<name>A0A0A8UYH3_LEGHA</name>
<dbReference type="EMBL" id="LN681225">
    <property type="protein sequence ID" value="CEK11819.1"/>
    <property type="molecule type" value="Genomic_DNA"/>
</dbReference>
<evidence type="ECO:0000313" key="2">
    <source>
        <dbReference type="Proteomes" id="UP000032803"/>
    </source>
</evidence>
<dbReference type="PATRIC" id="fig|449.7.peg.2377"/>
<keyword evidence="2" id="KW-1185">Reference proteome</keyword>
<dbReference type="Proteomes" id="UP000032803">
    <property type="component" value="Chromosome I"/>
</dbReference>
<dbReference type="OrthoDB" id="5636543at2"/>
<dbReference type="RefSeq" id="WP_045106941.1">
    <property type="nucleotide sequence ID" value="NZ_LN681225.1"/>
</dbReference>
<dbReference type="HOGENOM" id="CLU_2409616_0_0_6"/>
<dbReference type="AlphaFoldDB" id="A0A0A8UYH3"/>
<organism evidence="1 2">
    <name type="scientific">Legionella hackeliae</name>
    <dbReference type="NCBI Taxonomy" id="449"/>
    <lineage>
        <taxon>Bacteria</taxon>
        <taxon>Pseudomonadati</taxon>
        <taxon>Pseudomonadota</taxon>
        <taxon>Gammaproteobacteria</taxon>
        <taxon>Legionellales</taxon>
        <taxon>Legionellaceae</taxon>
        <taxon>Legionella</taxon>
    </lineage>
</organism>
<reference evidence="2" key="1">
    <citation type="submission" date="2014-09" db="EMBL/GenBank/DDBJ databases">
        <authorList>
            <person name="Gomez-Valero L."/>
        </authorList>
    </citation>
    <scope>NUCLEOTIDE SEQUENCE [LARGE SCALE GENOMIC DNA]</scope>
    <source>
        <strain evidence="2">ATCC35250</strain>
    </source>
</reference>
<dbReference type="KEGG" id="lha:LHA_2825"/>
<sequence>MPQTLPLYRFFSLNGGTINPVLPNEILIHINEFSENIYYTKAKELMQQIVLPTNEQELAVYSQTLHTIVDDYRQKALHFYENPPAASTHSPS</sequence>
<proteinExistence type="predicted"/>
<evidence type="ECO:0000313" key="1">
    <source>
        <dbReference type="EMBL" id="CEK11819.1"/>
    </source>
</evidence>